<dbReference type="Proteomes" id="UP000199533">
    <property type="component" value="Unassembled WGS sequence"/>
</dbReference>
<keyword evidence="2" id="KW-0732">Signal</keyword>
<keyword evidence="3" id="KW-0812">Transmembrane</keyword>
<keyword evidence="5" id="KW-1185">Reference proteome</keyword>
<dbReference type="Pfam" id="PF12974">
    <property type="entry name" value="Phosphonate-bd"/>
    <property type="match status" value="1"/>
</dbReference>
<dbReference type="SUPFAM" id="SSF53850">
    <property type="entry name" value="Periplasmic binding protein-like II"/>
    <property type="match status" value="1"/>
</dbReference>
<keyword evidence="3" id="KW-1133">Transmembrane helix</keyword>
<dbReference type="STRING" id="52441.SAMN05216302_101813"/>
<feature type="transmembrane region" description="Helical" evidence="3">
    <location>
        <begin position="35"/>
        <end position="55"/>
    </location>
</feature>
<dbReference type="NCBIfam" id="TIGR01098">
    <property type="entry name" value="3A0109s03R"/>
    <property type="match status" value="1"/>
</dbReference>
<dbReference type="AlphaFoldDB" id="A0A1I4CZK7"/>
<name>A0A1I4CZK7_9PROT</name>
<dbReference type="PANTHER" id="PTHR35841:SF1">
    <property type="entry name" value="PHOSPHONATES-BINDING PERIPLASMIC PROTEIN"/>
    <property type="match status" value="1"/>
</dbReference>
<dbReference type="GO" id="GO:0055085">
    <property type="term" value="P:transmembrane transport"/>
    <property type="evidence" value="ECO:0007669"/>
    <property type="project" value="InterPro"/>
</dbReference>
<reference evidence="5" key="1">
    <citation type="submission" date="2016-10" db="EMBL/GenBank/DDBJ databases">
        <authorList>
            <person name="Varghese N."/>
            <person name="Submissions S."/>
        </authorList>
    </citation>
    <scope>NUCLEOTIDE SEQUENCE [LARGE SCALE GENOMIC DNA]</scope>
    <source>
        <strain evidence="5">Nm69</strain>
    </source>
</reference>
<evidence type="ECO:0000313" key="4">
    <source>
        <dbReference type="EMBL" id="SFK86335.1"/>
    </source>
</evidence>
<comment type="similarity">
    <text evidence="1">Belongs to the phosphate/phosphite/phosphonate binding protein family.</text>
</comment>
<dbReference type="PANTHER" id="PTHR35841">
    <property type="entry name" value="PHOSPHONATES-BINDING PERIPLASMIC PROTEIN"/>
    <property type="match status" value="1"/>
</dbReference>
<proteinExistence type="inferred from homology"/>
<protein>
    <submittedName>
        <fullName evidence="4">Phosphonate transport system substrate-binding protein</fullName>
    </submittedName>
</protein>
<dbReference type="GO" id="GO:0043190">
    <property type="term" value="C:ATP-binding cassette (ABC) transporter complex"/>
    <property type="evidence" value="ECO:0007669"/>
    <property type="project" value="InterPro"/>
</dbReference>
<evidence type="ECO:0000256" key="2">
    <source>
        <dbReference type="ARBA" id="ARBA00022729"/>
    </source>
</evidence>
<keyword evidence="3" id="KW-0472">Membrane</keyword>
<gene>
    <name evidence="4" type="ORF">SAMN05216302_101813</name>
</gene>
<dbReference type="Gene3D" id="3.40.190.10">
    <property type="entry name" value="Periplasmic binding protein-like II"/>
    <property type="match status" value="2"/>
</dbReference>
<sequence>MKKKAIDSASVCRSIHAVGLMKKIQLTGRWNVDRFCRFVLAVLVCWIVMLTAAYADTAQNGMPAPQILKLGILPDSSPEIIKQRFSPLMRYLERKADIRIELLIPSDYRELVRQFTTKKIDMAFFGGYTFVMTQRETKAVPLIMRDIDLHFSTVFLTHPNNTKQKLEDFRGGRFSFGDALSTSGHVMPRYFLHERNIRPEKYFSEVRYSGGHDTTAFWVRDNQVDLGAANSDIIKNLIQDGLLNKNDVRILWETPVYTNYVFAIQPDYDKELRDRLLDSFLALTPRVQAHQEILTALGTSGFLPANNEDFEILRKAVKIMVPQ</sequence>
<dbReference type="InterPro" id="IPR005770">
    <property type="entry name" value="PhnD"/>
</dbReference>
<dbReference type="EMBL" id="FOSP01000018">
    <property type="protein sequence ID" value="SFK86335.1"/>
    <property type="molecule type" value="Genomic_DNA"/>
</dbReference>
<evidence type="ECO:0000256" key="1">
    <source>
        <dbReference type="ARBA" id="ARBA00007162"/>
    </source>
</evidence>
<evidence type="ECO:0000313" key="5">
    <source>
        <dbReference type="Proteomes" id="UP000199533"/>
    </source>
</evidence>
<evidence type="ECO:0000256" key="3">
    <source>
        <dbReference type="SAM" id="Phobius"/>
    </source>
</evidence>
<accession>A0A1I4CZK7</accession>
<organism evidence="4 5">
    <name type="scientific">Nitrosomonas aestuarii</name>
    <dbReference type="NCBI Taxonomy" id="52441"/>
    <lineage>
        <taxon>Bacteria</taxon>
        <taxon>Pseudomonadati</taxon>
        <taxon>Pseudomonadota</taxon>
        <taxon>Betaproteobacteria</taxon>
        <taxon>Nitrosomonadales</taxon>
        <taxon>Nitrosomonadaceae</taxon>
        <taxon>Nitrosomonas</taxon>
    </lineage>
</organism>